<comment type="caution">
    <text evidence="1">The sequence shown here is derived from an EMBL/GenBank/DDBJ whole genome shotgun (WGS) entry which is preliminary data.</text>
</comment>
<reference evidence="1" key="1">
    <citation type="submission" date="2019-10" db="EMBL/GenBank/DDBJ databases">
        <authorList>
            <person name="Soares A.E.R."/>
            <person name="Aleixo A."/>
            <person name="Schneider P."/>
            <person name="Miyaki C.Y."/>
            <person name="Schneider M.P."/>
            <person name="Mello C."/>
            <person name="Vasconcelos A.T.R."/>
        </authorList>
    </citation>
    <scope>NUCLEOTIDE SEQUENCE</scope>
    <source>
        <tissue evidence="1">Muscle</tissue>
    </source>
</reference>
<evidence type="ECO:0000313" key="1">
    <source>
        <dbReference type="EMBL" id="KAJ7415281.1"/>
    </source>
</evidence>
<keyword evidence="2" id="KW-1185">Reference proteome</keyword>
<protein>
    <submittedName>
        <fullName evidence="1">Uncharacterized protein</fullName>
    </submittedName>
</protein>
<evidence type="ECO:0000313" key="2">
    <source>
        <dbReference type="Proteomes" id="UP001145742"/>
    </source>
</evidence>
<name>A0ABQ9D566_9PASS</name>
<sequence length="95" mass="10791">MYARFLNKFLCQEAVPQGIAKPSEIDKIQNVQNEDKDQKDFTGSDGRHYPQGEGLLTLFCSTVVSLLQETVLQQLLQCESFQWWVRLGDSLALAL</sequence>
<dbReference type="Proteomes" id="UP001145742">
    <property type="component" value="Unassembled WGS sequence"/>
</dbReference>
<accession>A0ABQ9D566</accession>
<organism evidence="1 2">
    <name type="scientific">Willisornis vidua</name>
    <name type="common">Xingu scale-backed antbird</name>
    <dbReference type="NCBI Taxonomy" id="1566151"/>
    <lineage>
        <taxon>Eukaryota</taxon>
        <taxon>Metazoa</taxon>
        <taxon>Chordata</taxon>
        <taxon>Craniata</taxon>
        <taxon>Vertebrata</taxon>
        <taxon>Euteleostomi</taxon>
        <taxon>Archelosauria</taxon>
        <taxon>Archosauria</taxon>
        <taxon>Dinosauria</taxon>
        <taxon>Saurischia</taxon>
        <taxon>Theropoda</taxon>
        <taxon>Coelurosauria</taxon>
        <taxon>Aves</taxon>
        <taxon>Neognathae</taxon>
        <taxon>Neoaves</taxon>
        <taxon>Telluraves</taxon>
        <taxon>Australaves</taxon>
        <taxon>Passeriformes</taxon>
        <taxon>Thamnophilidae</taxon>
        <taxon>Willisornis</taxon>
    </lineage>
</organism>
<gene>
    <name evidence="1" type="ORF">WISP_78935</name>
</gene>
<dbReference type="EMBL" id="WHWB01033965">
    <property type="protein sequence ID" value="KAJ7415281.1"/>
    <property type="molecule type" value="Genomic_DNA"/>
</dbReference>
<proteinExistence type="predicted"/>